<reference evidence="1 2" key="1">
    <citation type="submission" date="2020-07" db="EMBL/GenBank/DDBJ databases">
        <title>Genomes of two Microcystis aeruginosa (Cyanobacteria) strains from Florida (USA) with disparate toxicogenic potential.</title>
        <authorList>
            <person name="Lefler F.W."/>
            <person name="Barbosa M."/>
            <person name="Berthold D.E."/>
            <person name="Laughinghouse H.D. IV."/>
        </authorList>
    </citation>
    <scope>NUCLEOTIDE SEQUENCE [LARGE SCALE GENOMIC DNA]</scope>
    <source>
        <strain evidence="1 2">BLCCF108</strain>
    </source>
</reference>
<evidence type="ECO:0000313" key="1">
    <source>
        <dbReference type="EMBL" id="MBC1189921.1"/>
    </source>
</evidence>
<protein>
    <submittedName>
        <fullName evidence="1">Uncharacterized protein</fullName>
    </submittedName>
</protein>
<dbReference type="Proteomes" id="UP000551499">
    <property type="component" value="Unassembled WGS sequence"/>
</dbReference>
<sequence length="81" mass="9497">MFYPEITSIFSEDNSFQPRFIDALNKFNPIVTLCPINVPVIKENLHDTFLQLLYENNYKLVESGKNIDDPILKNCQIYIKD</sequence>
<accession>A0A841UG84</accession>
<organism evidence="1 2">
    <name type="scientific">Microcystis aeruginosa BLCC-F108</name>
    <dbReference type="NCBI Taxonomy" id="2755317"/>
    <lineage>
        <taxon>Bacteria</taxon>
        <taxon>Bacillati</taxon>
        <taxon>Cyanobacteriota</taxon>
        <taxon>Cyanophyceae</taxon>
        <taxon>Oscillatoriophycideae</taxon>
        <taxon>Chroococcales</taxon>
        <taxon>Microcystaceae</taxon>
        <taxon>Microcystis</taxon>
    </lineage>
</organism>
<dbReference type="EMBL" id="JACEGB010000060">
    <property type="protein sequence ID" value="MBC1189921.1"/>
    <property type="molecule type" value="Genomic_DNA"/>
</dbReference>
<proteinExistence type="predicted"/>
<name>A0A841UG84_MICAE</name>
<gene>
    <name evidence="1" type="ORF">H0902_03430</name>
</gene>
<comment type="caution">
    <text evidence="1">The sequence shown here is derived from an EMBL/GenBank/DDBJ whole genome shotgun (WGS) entry which is preliminary data.</text>
</comment>
<dbReference type="AlphaFoldDB" id="A0A841UG84"/>
<evidence type="ECO:0000313" key="2">
    <source>
        <dbReference type="Proteomes" id="UP000551499"/>
    </source>
</evidence>